<comment type="catalytic activity">
    <reaction evidence="1 9">
        <text>N-(5-phospho-beta-D-ribosyl)anthranilate = 1-(2-carboxyphenylamino)-1-deoxy-D-ribulose 5-phosphate</text>
        <dbReference type="Rhea" id="RHEA:21540"/>
        <dbReference type="ChEBI" id="CHEBI:18277"/>
        <dbReference type="ChEBI" id="CHEBI:58613"/>
        <dbReference type="EC" id="5.3.1.24"/>
    </reaction>
</comment>
<evidence type="ECO:0000256" key="3">
    <source>
        <dbReference type="ARBA" id="ARBA00012572"/>
    </source>
</evidence>
<feature type="chain" id="PRO_5039487490" description="N-(5'-phosphoribosyl)anthranilate isomerase" evidence="10">
    <location>
        <begin position="20"/>
        <end position="203"/>
    </location>
</feature>
<dbReference type="Pfam" id="PF00697">
    <property type="entry name" value="PRAI"/>
    <property type="match status" value="1"/>
</dbReference>
<keyword evidence="5 9" id="KW-0028">Amino-acid biosynthesis</keyword>
<dbReference type="Gene3D" id="3.20.20.70">
    <property type="entry name" value="Aldolase class I"/>
    <property type="match status" value="1"/>
</dbReference>
<dbReference type="AlphaFoldDB" id="A0A285L0W4"/>
<dbReference type="HAMAP" id="MF_00135">
    <property type="entry name" value="PRAI"/>
    <property type="match status" value="1"/>
</dbReference>
<protein>
    <recommendedName>
        <fullName evidence="4 9">N-(5'-phosphoribosyl)anthranilate isomerase</fullName>
        <shortName evidence="9">PRAI</shortName>
        <ecNumber evidence="3 9">5.3.1.24</ecNumber>
    </recommendedName>
</protein>
<organism evidence="12 13">
    <name type="scientific">Nocardia amikacinitolerans</name>
    <dbReference type="NCBI Taxonomy" id="756689"/>
    <lineage>
        <taxon>Bacteria</taxon>
        <taxon>Bacillati</taxon>
        <taxon>Actinomycetota</taxon>
        <taxon>Actinomycetes</taxon>
        <taxon>Mycobacteriales</taxon>
        <taxon>Nocardiaceae</taxon>
        <taxon>Nocardia</taxon>
    </lineage>
</organism>
<dbReference type="STRING" id="1379680.GCA_001612615_02231"/>
<dbReference type="RefSeq" id="WP_097244060.1">
    <property type="nucleotide sequence ID" value="NZ_OBEG01000001.1"/>
</dbReference>
<reference evidence="12 13" key="1">
    <citation type="submission" date="2017-09" db="EMBL/GenBank/DDBJ databases">
        <authorList>
            <person name="Ehlers B."/>
            <person name="Leendertz F.H."/>
        </authorList>
    </citation>
    <scope>NUCLEOTIDE SEQUENCE [LARGE SCALE GENOMIC DNA]</scope>
    <source>
        <strain evidence="12 13">DSM 45537</strain>
    </source>
</reference>
<dbReference type="SUPFAM" id="SSF51366">
    <property type="entry name" value="Ribulose-phoshate binding barrel"/>
    <property type="match status" value="1"/>
</dbReference>
<dbReference type="OrthoDB" id="3243379at2"/>
<keyword evidence="8 9" id="KW-0413">Isomerase</keyword>
<dbReference type="InterPro" id="IPR001240">
    <property type="entry name" value="PRAI_dom"/>
</dbReference>
<evidence type="ECO:0000256" key="7">
    <source>
        <dbReference type="ARBA" id="ARBA00023141"/>
    </source>
</evidence>
<evidence type="ECO:0000259" key="11">
    <source>
        <dbReference type="Pfam" id="PF00697"/>
    </source>
</evidence>
<evidence type="ECO:0000256" key="5">
    <source>
        <dbReference type="ARBA" id="ARBA00022605"/>
    </source>
</evidence>
<evidence type="ECO:0000313" key="12">
    <source>
        <dbReference type="EMBL" id="SNY78558.1"/>
    </source>
</evidence>
<comment type="similarity">
    <text evidence="9">Belongs to the TrpF family.</text>
</comment>
<keyword evidence="7 9" id="KW-0057">Aromatic amino acid biosynthesis</keyword>
<gene>
    <name evidence="9" type="primary">trpF</name>
    <name evidence="12" type="ORF">SAMN04244553_1325</name>
</gene>
<evidence type="ECO:0000256" key="10">
    <source>
        <dbReference type="SAM" id="SignalP"/>
    </source>
</evidence>
<evidence type="ECO:0000313" key="13">
    <source>
        <dbReference type="Proteomes" id="UP000219565"/>
    </source>
</evidence>
<keyword evidence="6 9" id="KW-0822">Tryptophan biosynthesis</keyword>
<dbReference type="GO" id="GO:0004640">
    <property type="term" value="F:phosphoribosylanthranilate isomerase activity"/>
    <property type="evidence" value="ECO:0007669"/>
    <property type="project" value="UniProtKB-UniRule"/>
</dbReference>
<dbReference type="EC" id="5.3.1.24" evidence="3 9"/>
<name>A0A285L0W4_9NOCA</name>
<evidence type="ECO:0000256" key="2">
    <source>
        <dbReference type="ARBA" id="ARBA00004664"/>
    </source>
</evidence>
<dbReference type="PANTHER" id="PTHR42894:SF1">
    <property type="entry name" value="N-(5'-PHOSPHORIBOSYL)ANTHRANILATE ISOMERASE"/>
    <property type="match status" value="1"/>
</dbReference>
<evidence type="ECO:0000256" key="1">
    <source>
        <dbReference type="ARBA" id="ARBA00001164"/>
    </source>
</evidence>
<comment type="pathway">
    <text evidence="2 9">Amino-acid biosynthesis; L-tryptophan biosynthesis; L-tryptophan from chorismate: step 3/5.</text>
</comment>
<keyword evidence="10" id="KW-0732">Signal</keyword>
<evidence type="ECO:0000256" key="8">
    <source>
        <dbReference type="ARBA" id="ARBA00023235"/>
    </source>
</evidence>
<dbReference type="InterPro" id="IPR011060">
    <property type="entry name" value="RibuloseP-bd_barrel"/>
</dbReference>
<keyword evidence="13" id="KW-1185">Reference proteome</keyword>
<dbReference type="GO" id="GO:0000162">
    <property type="term" value="P:L-tryptophan biosynthetic process"/>
    <property type="evidence" value="ECO:0007669"/>
    <property type="project" value="UniProtKB-UniRule"/>
</dbReference>
<dbReference type="EMBL" id="OBEG01000001">
    <property type="protein sequence ID" value="SNY78558.1"/>
    <property type="molecule type" value="Genomic_DNA"/>
</dbReference>
<evidence type="ECO:0000256" key="6">
    <source>
        <dbReference type="ARBA" id="ARBA00022822"/>
    </source>
</evidence>
<feature type="domain" description="N-(5'phosphoribosyl) anthranilate isomerase (PRAI)" evidence="11">
    <location>
        <begin position="3"/>
        <end position="195"/>
    </location>
</feature>
<dbReference type="Proteomes" id="UP000219565">
    <property type="component" value="Unassembled WGS sequence"/>
</dbReference>
<accession>A0A285L0W4</accession>
<evidence type="ECO:0000256" key="9">
    <source>
        <dbReference type="HAMAP-Rule" id="MF_00135"/>
    </source>
</evidence>
<proteinExistence type="inferred from homology"/>
<feature type="signal peptide" evidence="10">
    <location>
        <begin position="1"/>
        <end position="19"/>
    </location>
</feature>
<dbReference type="CDD" id="cd00405">
    <property type="entry name" value="PRAI"/>
    <property type="match status" value="1"/>
</dbReference>
<dbReference type="InterPro" id="IPR044643">
    <property type="entry name" value="TrpF_fam"/>
</dbReference>
<sequence>MYVKICGLTSVAAAEAAIAAGADAIGVVMNRTSPRRLEFGAAAEIVAAAGGRVDTVLVVNDMSAVEAAETAAKLGVAVLQLHGAYTREDFTDALAIVPRVWRATSLKADPDLTIGAFGEEALLLDAPKPGSGERWDLSELEARTPEGKWMLAGGLSPDNVVEAIRAVRPWGVDVSSGVEASPGVKDPQKVRDFIAAARSTGEA</sequence>
<dbReference type="PANTHER" id="PTHR42894">
    <property type="entry name" value="N-(5'-PHOSPHORIBOSYL)ANTHRANILATE ISOMERASE"/>
    <property type="match status" value="1"/>
</dbReference>
<dbReference type="UniPathway" id="UPA00035">
    <property type="reaction ID" value="UER00042"/>
</dbReference>
<evidence type="ECO:0000256" key="4">
    <source>
        <dbReference type="ARBA" id="ARBA00022272"/>
    </source>
</evidence>
<dbReference type="InterPro" id="IPR013785">
    <property type="entry name" value="Aldolase_TIM"/>
</dbReference>